<reference evidence="4" key="1">
    <citation type="submission" date="2014-09" db="EMBL/GenBank/DDBJ databases">
        <title>Genome sequence of the luminous mushroom Mycena chlorophos for searching fungal bioluminescence genes.</title>
        <authorList>
            <person name="Tanaka Y."/>
            <person name="Kasuga D."/>
            <person name="Oba Y."/>
            <person name="Hase S."/>
            <person name="Sato K."/>
            <person name="Oba Y."/>
            <person name="Sakakibara Y."/>
        </authorList>
    </citation>
    <scope>NUCLEOTIDE SEQUENCE</scope>
</reference>
<dbReference type="PANTHER" id="PTHR48106">
    <property type="entry name" value="QUINONE OXIDOREDUCTASE PIG3-RELATED"/>
    <property type="match status" value="1"/>
</dbReference>
<evidence type="ECO:0000313" key="5">
    <source>
        <dbReference type="Proteomes" id="UP000815677"/>
    </source>
</evidence>
<dbReference type="InterPro" id="IPR036291">
    <property type="entry name" value="NAD(P)-bd_dom_sf"/>
</dbReference>
<feature type="domain" description="Enoyl reductase (ER)" evidence="3">
    <location>
        <begin position="21"/>
        <end position="344"/>
    </location>
</feature>
<evidence type="ECO:0000256" key="2">
    <source>
        <dbReference type="ARBA" id="ARBA00023002"/>
    </source>
</evidence>
<dbReference type="Proteomes" id="UP000815677">
    <property type="component" value="Unassembled WGS sequence"/>
</dbReference>
<dbReference type="SUPFAM" id="SSF51735">
    <property type="entry name" value="NAD(P)-binding Rossmann-fold domains"/>
    <property type="match status" value="1"/>
</dbReference>
<evidence type="ECO:0000259" key="3">
    <source>
        <dbReference type="SMART" id="SM00829"/>
    </source>
</evidence>
<gene>
    <name evidence="4" type="ORF">MCHLO_07491</name>
</gene>
<keyword evidence="1" id="KW-0521">NADP</keyword>
<dbReference type="Pfam" id="PF08240">
    <property type="entry name" value="ADH_N"/>
    <property type="match status" value="1"/>
</dbReference>
<dbReference type="InterPro" id="IPR013154">
    <property type="entry name" value="ADH-like_N"/>
</dbReference>
<name>A0ABQ0LGG5_MYCCL</name>
<keyword evidence="2" id="KW-0560">Oxidoreductase</keyword>
<dbReference type="InterPro" id="IPR011032">
    <property type="entry name" value="GroES-like_sf"/>
</dbReference>
<proteinExistence type="predicted"/>
<keyword evidence="5" id="KW-1185">Reference proteome</keyword>
<accession>A0ABQ0LGG5</accession>
<dbReference type="SUPFAM" id="SSF50129">
    <property type="entry name" value="GroES-like"/>
    <property type="match status" value="1"/>
</dbReference>
<evidence type="ECO:0000313" key="4">
    <source>
        <dbReference type="EMBL" id="GAT50224.1"/>
    </source>
</evidence>
<dbReference type="Gene3D" id="3.40.50.720">
    <property type="entry name" value="NAD(P)-binding Rossmann-like Domain"/>
    <property type="match status" value="1"/>
</dbReference>
<dbReference type="Pfam" id="PF13602">
    <property type="entry name" value="ADH_zinc_N_2"/>
    <property type="match status" value="1"/>
</dbReference>
<protein>
    <recommendedName>
        <fullName evidence="3">Enoyl reductase (ER) domain-containing protein</fullName>
    </recommendedName>
</protein>
<dbReference type="EMBL" id="DF846343">
    <property type="protein sequence ID" value="GAT50224.1"/>
    <property type="molecule type" value="Genomic_DNA"/>
</dbReference>
<dbReference type="SMART" id="SM00829">
    <property type="entry name" value="PKS_ER"/>
    <property type="match status" value="1"/>
</dbReference>
<organism evidence="4 5">
    <name type="scientific">Mycena chlorophos</name>
    <name type="common">Agaric fungus</name>
    <name type="synonym">Agaricus chlorophos</name>
    <dbReference type="NCBI Taxonomy" id="658473"/>
    <lineage>
        <taxon>Eukaryota</taxon>
        <taxon>Fungi</taxon>
        <taxon>Dikarya</taxon>
        <taxon>Basidiomycota</taxon>
        <taxon>Agaricomycotina</taxon>
        <taxon>Agaricomycetes</taxon>
        <taxon>Agaricomycetidae</taxon>
        <taxon>Agaricales</taxon>
        <taxon>Marasmiineae</taxon>
        <taxon>Mycenaceae</taxon>
        <taxon>Mycena</taxon>
    </lineage>
</organism>
<dbReference type="InterPro" id="IPR020843">
    <property type="entry name" value="ER"/>
</dbReference>
<dbReference type="PANTHER" id="PTHR48106:SF18">
    <property type="entry name" value="QUINONE OXIDOREDUCTASE PIG3"/>
    <property type="match status" value="1"/>
</dbReference>
<evidence type="ECO:0000256" key="1">
    <source>
        <dbReference type="ARBA" id="ARBA00022857"/>
    </source>
</evidence>
<sequence>MSLPTTMRAVVCPRAPIPPRELVYLTTHPTPKPQDGHVLIRVKGFGLNRSELYTRNGESLGFAAAMAFPRILGIEAVGIVEHAGGGSWKRGDVVAAMMGGMGRKFDGGYAEYTLVPHGFVSPPVVLPRNLTWAEFAAIPETFLAAWGTLKSSLKLQPSESLLIRGGSSSFGLALAALAKSTDPNFGFRAATVISTTRTESKTPVLKASGVDHVVIDPPSSKISEAVRSFTNGAGVNKAVELVGPPVLADTAAALKPDGVVSVVGSLANVWNADLELLTMLMPAKSITMFASYQLVLSETPLQAIVDAVARGDLKLNVDKVFNISETGEAHAYMEANRAAGKVVCLVD</sequence>
<dbReference type="Gene3D" id="3.90.180.10">
    <property type="entry name" value="Medium-chain alcohol dehydrogenases, catalytic domain"/>
    <property type="match status" value="1"/>
</dbReference>